<sequence>MEISIVYSGFKEIRSVLQTRRSPLIRCLLLIAFILSAMPAVAHFEGDTPPPLCALTDQDGMPAEDWESMKGQVIYIDFWASWCPPCIKSFPFMNQLTEDFQARGLQVVGVNLDEKKSEADAFLEQFPTQFTIMFDPDKSCAEDFNVIAMPSTYIIDKRGFVRHIHRGFRPGETEAMRELIEALLEETI</sequence>
<dbReference type="InterPro" id="IPR013766">
    <property type="entry name" value="Thioredoxin_domain"/>
</dbReference>
<evidence type="ECO:0000313" key="3">
    <source>
        <dbReference type="EMBL" id="SDY02302.1"/>
    </source>
</evidence>
<dbReference type="RefSeq" id="WP_090413039.1">
    <property type="nucleotide sequence ID" value="NZ_FNOY01000015.1"/>
</dbReference>
<feature type="domain" description="Thioredoxin" evidence="2">
    <location>
        <begin position="43"/>
        <end position="185"/>
    </location>
</feature>
<dbReference type="InterPro" id="IPR050553">
    <property type="entry name" value="Thioredoxin_ResA/DsbE_sf"/>
</dbReference>
<evidence type="ECO:0000256" key="1">
    <source>
        <dbReference type="SAM" id="SignalP"/>
    </source>
</evidence>
<keyword evidence="1" id="KW-0732">Signal</keyword>
<evidence type="ECO:0000259" key="2">
    <source>
        <dbReference type="PROSITE" id="PS51352"/>
    </source>
</evidence>
<dbReference type="Pfam" id="PF08534">
    <property type="entry name" value="Redoxin"/>
    <property type="match status" value="1"/>
</dbReference>
<feature type="signal peptide" evidence="1">
    <location>
        <begin position="1"/>
        <end position="42"/>
    </location>
</feature>
<dbReference type="Gene3D" id="3.40.30.10">
    <property type="entry name" value="Glutaredoxin"/>
    <property type="match status" value="1"/>
</dbReference>
<dbReference type="PANTHER" id="PTHR42852:SF18">
    <property type="entry name" value="CHROMOSOME UNDETERMINED SCAFFOLD_47, WHOLE GENOME SHOTGUN SEQUENCE"/>
    <property type="match status" value="1"/>
</dbReference>
<dbReference type="InterPro" id="IPR036249">
    <property type="entry name" value="Thioredoxin-like_sf"/>
</dbReference>
<keyword evidence="4" id="KW-1185">Reference proteome</keyword>
<dbReference type="AlphaFoldDB" id="A0A1H3GG24"/>
<dbReference type="Proteomes" id="UP000198640">
    <property type="component" value="Unassembled WGS sequence"/>
</dbReference>
<dbReference type="PROSITE" id="PS51352">
    <property type="entry name" value="THIOREDOXIN_2"/>
    <property type="match status" value="1"/>
</dbReference>
<organism evidence="3 4">
    <name type="scientific">Nitrosomonas halophila</name>
    <dbReference type="NCBI Taxonomy" id="44576"/>
    <lineage>
        <taxon>Bacteria</taxon>
        <taxon>Pseudomonadati</taxon>
        <taxon>Pseudomonadota</taxon>
        <taxon>Betaproteobacteria</taxon>
        <taxon>Nitrosomonadales</taxon>
        <taxon>Nitrosomonadaceae</taxon>
        <taxon>Nitrosomonas</taxon>
    </lineage>
</organism>
<feature type="chain" id="PRO_5011684864" evidence="1">
    <location>
        <begin position="43"/>
        <end position="188"/>
    </location>
</feature>
<evidence type="ECO:0000313" key="4">
    <source>
        <dbReference type="Proteomes" id="UP000198640"/>
    </source>
</evidence>
<name>A0A1H3GG24_9PROT</name>
<dbReference type="PANTHER" id="PTHR42852">
    <property type="entry name" value="THIOL:DISULFIDE INTERCHANGE PROTEIN DSBE"/>
    <property type="match status" value="1"/>
</dbReference>
<dbReference type="GO" id="GO:0016491">
    <property type="term" value="F:oxidoreductase activity"/>
    <property type="evidence" value="ECO:0007669"/>
    <property type="project" value="InterPro"/>
</dbReference>
<reference evidence="3 4" key="1">
    <citation type="submission" date="2016-10" db="EMBL/GenBank/DDBJ databases">
        <authorList>
            <person name="de Groot N.N."/>
        </authorList>
    </citation>
    <scope>NUCLEOTIDE SEQUENCE [LARGE SCALE GENOMIC DNA]</scope>
    <source>
        <strain evidence="3 4">Nm1</strain>
    </source>
</reference>
<dbReference type="CDD" id="cd02966">
    <property type="entry name" value="TlpA_like_family"/>
    <property type="match status" value="1"/>
</dbReference>
<dbReference type="STRING" id="44576.SAMN05421881_101524"/>
<proteinExistence type="predicted"/>
<dbReference type="EMBL" id="FNOY01000015">
    <property type="protein sequence ID" value="SDY02302.1"/>
    <property type="molecule type" value="Genomic_DNA"/>
</dbReference>
<accession>A0A1H3GG24</accession>
<dbReference type="InterPro" id="IPR013740">
    <property type="entry name" value="Redoxin"/>
</dbReference>
<protein>
    <submittedName>
        <fullName evidence="3">Peroxiredoxin</fullName>
    </submittedName>
</protein>
<dbReference type="OrthoDB" id="9811352at2"/>
<gene>
    <name evidence="3" type="ORF">SAMN05421881_101524</name>
</gene>
<dbReference type="SUPFAM" id="SSF52833">
    <property type="entry name" value="Thioredoxin-like"/>
    <property type="match status" value="1"/>
</dbReference>